<dbReference type="GO" id="GO:0006508">
    <property type="term" value="P:proteolysis"/>
    <property type="evidence" value="ECO:0007669"/>
    <property type="project" value="InterPro"/>
</dbReference>
<dbReference type="SUPFAM" id="SSF56601">
    <property type="entry name" value="beta-lactamase/transpeptidase-like"/>
    <property type="match status" value="1"/>
</dbReference>
<dbReference type="Gene3D" id="3.40.710.10">
    <property type="entry name" value="DD-peptidase/beta-lactamase superfamily"/>
    <property type="match status" value="1"/>
</dbReference>
<evidence type="ECO:0000256" key="1">
    <source>
        <dbReference type="ARBA" id="ARBA00007164"/>
    </source>
</evidence>
<keyword evidence="12" id="KW-0645">Protease</keyword>
<accession>A0A2U1ADQ2</accession>
<evidence type="ECO:0000313" key="12">
    <source>
        <dbReference type="EMBL" id="PVY34457.1"/>
    </source>
</evidence>
<comment type="caution">
    <text evidence="12">The sequence shown here is derived from an EMBL/GenBank/DDBJ whole genome shotgun (WGS) entry which is preliminary data.</text>
</comment>
<evidence type="ECO:0000259" key="11">
    <source>
        <dbReference type="Pfam" id="PF00768"/>
    </source>
</evidence>
<dbReference type="GeneID" id="78297155"/>
<name>A0A2U1ADQ2_9BACT</name>
<keyword evidence="10" id="KW-0812">Transmembrane</keyword>
<evidence type="ECO:0000256" key="10">
    <source>
        <dbReference type="SAM" id="Phobius"/>
    </source>
</evidence>
<keyword evidence="13" id="KW-1185">Reference proteome</keyword>
<dbReference type="AlphaFoldDB" id="A0A2U1ADQ2"/>
<keyword evidence="4" id="KW-0133">Cell shape</keyword>
<feature type="active site" evidence="7">
    <location>
        <position position="228"/>
    </location>
</feature>
<dbReference type="EMBL" id="QEKH01000049">
    <property type="protein sequence ID" value="PVY34457.1"/>
    <property type="molecule type" value="Genomic_DNA"/>
</dbReference>
<dbReference type="InterPro" id="IPR012338">
    <property type="entry name" value="Beta-lactam/transpept-like"/>
</dbReference>
<keyword evidence="2" id="KW-0732">Signal</keyword>
<feature type="binding site" evidence="8">
    <location>
        <position position="337"/>
    </location>
    <ligand>
        <name>substrate</name>
    </ligand>
</feature>
<dbReference type="GO" id="GO:0009002">
    <property type="term" value="F:serine-type D-Ala-D-Ala carboxypeptidase activity"/>
    <property type="evidence" value="ECO:0007669"/>
    <property type="project" value="InterPro"/>
</dbReference>
<sequence length="391" mass="42463">MNEVTRARLKLFGAILLVILLAHVLIITLIMKHHPAPAEESPIGTEQVATAAAVQTAVPASSATAPVPVKEEKKPGFWSRLFGGGQKKQAAVAPAPPPPPPVYRYKKPTGNPNFEKPFNFATAVHGNLPASQVVGSAGATSGIMVDLTTRNVLWEKNSTAKVPIASMVKMMTLLVTFEELEKNPAISLESPVQITKTALAVPRTGVVWLDPRETFPLSDLLKAVTIKSANDAAVQVAEFIGGDVDSFVNRMNLRAQTLGMTNSHFVSPCGLPDKKKGNSLSCARDMVVLAEQLLEYPDVMRWSTTKQDFIREGEKKTMLTTTNKLVNPRWPGVDGLKTGFINASGYCLTFSVLRDGRRIVGCVTGFKSARDRDRFSRKLIDWGYARAAALK</sequence>
<evidence type="ECO:0000256" key="3">
    <source>
        <dbReference type="ARBA" id="ARBA00022801"/>
    </source>
</evidence>
<feature type="domain" description="Peptidase S11 D-alanyl-D-alanine carboxypeptidase A N-terminal" evidence="11">
    <location>
        <begin position="138"/>
        <end position="365"/>
    </location>
</feature>
<evidence type="ECO:0000256" key="7">
    <source>
        <dbReference type="PIRSR" id="PIRSR618044-1"/>
    </source>
</evidence>
<gene>
    <name evidence="12" type="ORF">C8D82_14920</name>
</gene>
<protein>
    <submittedName>
        <fullName evidence="12">D-alanyl-D-alanine carboxypeptidase-like protein</fullName>
    </submittedName>
</protein>
<evidence type="ECO:0000256" key="6">
    <source>
        <dbReference type="ARBA" id="ARBA00023316"/>
    </source>
</evidence>
<evidence type="ECO:0000256" key="4">
    <source>
        <dbReference type="ARBA" id="ARBA00022960"/>
    </source>
</evidence>
<keyword evidence="6" id="KW-0961">Cell wall biogenesis/degradation</keyword>
<comment type="similarity">
    <text evidence="1 9">Belongs to the peptidase S11 family.</text>
</comment>
<proteinExistence type="inferred from homology"/>
<dbReference type="InterPro" id="IPR001967">
    <property type="entry name" value="Peptidase_S11_N"/>
</dbReference>
<organism evidence="12 13">
    <name type="scientific">Victivallis vadensis</name>
    <dbReference type="NCBI Taxonomy" id="172901"/>
    <lineage>
        <taxon>Bacteria</taxon>
        <taxon>Pseudomonadati</taxon>
        <taxon>Lentisphaerota</taxon>
        <taxon>Lentisphaeria</taxon>
        <taxon>Victivallales</taxon>
        <taxon>Victivallaceae</taxon>
        <taxon>Victivallis</taxon>
    </lineage>
</organism>
<dbReference type="Proteomes" id="UP000245959">
    <property type="component" value="Unassembled WGS sequence"/>
</dbReference>
<evidence type="ECO:0000256" key="5">
    <source>
        <dbReference type="ARBA" id="ARBA00022984"/>
    </source>
</evidence>
<dbReference type="GO" id="GO:0008360">
    <property type="term" value="P:regulation of cell shape"/>
    <property type="evidence" value="ECO:0007669"/>
    <property type="project" value="UniProtKB-KW"/>
</dbReference>
<dbReference type="PRINTS" id="PR00725">
    <property type="entry name" value="DADACBPTASE1"/>
</dbReference>
<dbReference type="RefSeq" id="WP_116885893.1">
    <property type="nucleotide sequence ID" value="NZ_CABMMC010000048.1"/>
</dbReference>
<dbReference type="Pfam" id="PF00768">
    <property type="entry name" value="Peptidase_S11"/>
    <property type="match status" value="1"/>
</dbReference>
<dbReference type="OrthoDB" id="9795979at2"/>
<dbReference type="GO" id="GO:0071555">
    <property type="term" value="P:cell wall organization"/>
    <property type="evidence" value="ECO:0007669"/>
    <property type="project" value="UniProtKB-KW"/>
</dbReference>
<keyword evidence="5" id="KW-0573">Peptidoglycan synthesis</keyword>
<reference evidence="12 13" key="1">
    <citation type="submission" date="2018-04" db="EMBL/GenBank/DDBJ databases">
        <title>Genomic Encyclopedia of Type Strains, Phase IV (KMG-IV): sequencing the most valuable type-strain genomes for metagenomic binning, comparative biology and taxonomic classification.</title>
        <authorList>
            <person name="Goeker M."/>
        </authorList>
    </citation>
    <scope>NUCLEOTIDE SEQUENCE [LARGE SCALE GENOMIC DNA]</scope>
    <source>
        <strain evidence="12 13">DSM 14823</strain>
    </source>
</reference>
<keyword evidence="10" id="KW-0472">Membrane</keyword>
<dbReference type="PANTHER" id="PTHR21581">
    <property type="entry name" value="D-ALANYL-D-ALANINE CARBOXYPEPTIDASE"/>
    <property type="match status" value="1"/>
</dbReference>
<dbReference type="InterPro" id="IPR018044">
    <property type="entry name" value="Peptidase_S11"/>
</dbReference>
<evidence type="ECO:0000256" key="2">
    <source>
        <dbReference type="ARBA" id="ARBA00022729"/>
    </source>
</evidence>
<feature type="active site" description="Proton acceptor" evidence="7">
    <location>
        <position position="169"/>
    </location>
</feature>
<keyword evidence="10" id="KW-1133">Transmembrane helix</keyword>
<feature type="active site" description="Acyl-ester intermediate" evidence="7">
    <location>
        <position position="166"/>
    </location>
</feature>
<dbReference type="GO" id="GO:0009252">
    <property type="term" value="P:peptidoglycan biosynthetic process"/>
    <property type="evidence" value="ECO:0007669"/>
    <property type="project" value="UniProtKB-KW"/>
</dbReference>
<evidence type="ECO:0000313" key="13">
    <source>
        <dbReference type="Proteomes" id="UP000245959"/>
    </source>
</evidence>
<keyword evidence="3" id="KW-0378">Hydrolase</keyword>
<evidence type="ECO:0000256" key="8">
    <source>
        <dbReference type="PIRSR" id="PIRSR618044-2"/>
    </source>
</evidence>
<keyword evidence="12" id="KW-0121">Carboxypeptidase</keyword>
<evidence type="ECO:0000256" key="9">
    <source>
        <dbReference type="RuleBase" id="RU004016"/>
    </source>
</evidence>
<feature type="transmembrane region" description="Helical" evidence="10">
    <location>
        <begin position="12"/>
        <end position="31"/>
    </location>
</feature>
<dbReference type="PANTHER" id="PTHR21581:SF6">
    <property type="entry name" value="TRAFFICKING PROTEIN PARTICLE COMPLEX SUBUNIT 12"/>
    <property type="match status" value="1"/>
</dbReference>